<proteinExistence type="inferred from homology"/>
<evidence type="ECO:0000313" key="9">
    <source>
        <dbReference type="EMBL" id="CAE7939544.1"/>
    </source>
</evidence>
<evidence type="ECO:0000256" key="4">
    <source>
        <dbReference type="ARBA" id="ARBA00022475"/>
    </source>
</evidence>
<dbReference type="AlphaFoldDB" id="A0A813C952"/>
<dbReference type="PANTHER" id="PTHR21716:SF53">
    <property type="entry name" value="PERMEASE PERM-RELATED"/>
    <property type="match status" value="1"/>
</dbReference>
<dbReference type="OrthoDB" id="415056at2759"/>
<feature type="transmembrane region" description="Helical" evidence="8">
    <location>
        <begin position="294"/>
        <end position="311"/>
    </location>
</feature>
<dbReference type="EMBL" id="CAJNJA010089029">
    <property type="protein sequence ID" value="CAE7939544.1"/>
    <property type="molecule type" value="Genomic_DNA"/>
</dbReference>
<dbReference type="Pfam" id="PF01594">
    <property type="entry name" value="AI-2E_transport"/>
    <property type="match status" value="1"/>
</dbReference>
<keyword evidence="6 8" id="KW-1133">Transmembrane helix</keyword>
<evidence type="ECO:0000256" key="5">
    <source>
        <dbReference type="ARBA" id="ARBA00022692"/>
    </source>
</evidence>
<evidence type="ECO:0000256" key="7">
    <source>
        <dbReference type="ARBA" id="ARBA00023136"/>
    </source>
</evidence>
<keyword evidence="4" id="KW-1003">Cell membrane</keyword>
<evidence type="ECO:0000313" key="10">
    <source>
        <dbReference type="Proteomes" id="UP000601435"/>
    </source>
</evidence>
<dbReference type="InterPro" id="IPR002549">
    <property type="entry name" value="AI-2E-like"/>
</dbReference>
<name>A0A813C952_9DINO</name>
<evidence type="ECO:0000256" key="3">
    <source>
        <dbReference type="ARBA" id="ARBA00022448"/>
    </source>
</evidence>
<evidence type="ECO:0000256" key="8">
    <source>
        <dbReference type="SAM" id="Phobius"/>
    </source>
</evidence>
<evidence type="ECO:0000256" key="1">
    <source>
        <dbReference type="ARBA" id="ARBA00004651"/>
    </source>
</evidence>
<evidence type="ECO:0000256" key="2">
    <source>
        <dbReference type="ARBA" id="ARBA00009773"/>
    </source>
</evidence>
<feature type="transmembrane region" description="Helical" evidence="8">
    <location>
        <begin position="169"/>
        <end position="192"/>
    </location>
</feature>
<organism evidence="9 10">
    <name type="scientific">Symbiodinium necroappetens</name>
    <dbReference type="NCBI Taxonomy" id="1628268"/>
    <lineage>
        <taxon>Eukaryota</taxon>
        <taxon>Sar</taxon>
        <taxon>Alveolata</taxon>
        <taxon>Dinophyceae</taxon>
        <taxon>Suessiales</taxon>
        <taxon>Symbiodiniaceae</taxon>
        <taxon>Symbiodinium</taxon>
    </lineage>
</organism>
<feature type="transmembrane region" description="Helical" evidence="8">
    <location>
        <begin position="405"/>
        <end position="425"/>
    </location>
</feature>
<keyword evidence="7 8" id="KW-0472">Membrane</keyword>
<dbReference type="PANTHER" id="PTHR21716">
    <property type="entry name" value="TRANSMEMBRANE PROTEIN"/>
    <property type="match status" value="1"/>
</dbReference>
<feature type="transmembrane region" description="Helical" evidence="8">
    <location>
        <begin position="359"/>
        <end position="378"/>
    </location>
</feature>
<comment type="subcellular location">
    <subcellularLocation>
        <location evidence="1">Cell membrane</location>
        <topology evidence="1">Multi-pass membrane protein</topology>
    </subcellularLocation>
</comment>
<feature type="transmembrane region" description="Helical" evidence="8">
    <location>
        <begin position="249"/>
        <end position="273"/>
    </location>
</feature>
<gene>
    <name evidence="9" type="primary">yhhT</name>
    <name evidence="9" type="ORF">SNEC2469_LOCUS33551</name>
</gene>
<comment type="similarity">
    <text evidence="2">Belongs to the autoinducer-2 exporter (AI-2E) (TC 2.A.86) family.</text>
</comment>
<comment type="caution">
    <text evidence="9">The sequence shown here is derived from an EMBL/GenBank/DDBJ whole genome shotgun (WGS) entry which is preliminary data.</text>
</comment>
<reference evidence="9" key="1">
    <citation type="submission" date="2021-02" db="EMBL/GenBank/DDBJ databases">
        <authorList>
            <person name="Dougan E. K."/>
            <person name="Rhodes N."/>
            <person name="Thang M."/>
            <person name="Chan C."/>
        </authorList>
    </citation>
    <scope>NUCLEOTIDE SEQUENCE</scope>
</reference>
<protein>
    <submittedName>
        <fullName evidence="9">YhhT protein</fullName>
    </submittedName>
</protein>
<keyword evidence="5 8" id="KW-0812">Transmembrane</keyword>
<keyword evidence="3" id="KW-0813">Transport</keyword>
<accession>A0A813C952</accession>
<sequence>MNPEQRLMPPVPNIGLAKSLEAMSESEPLRSFAAAANPLLAKATMCSTCIIGFWASVKLMEQFGDTLKPLVLAVMLAGCLEKAVELCEFCLNRLGSLLWCALQCRCSVQPCYRIFRKFQRPVSNPTTPGGLDHYTTLEALQREEETCIPEDAFAPWTDESAGAYFLARLISIAAVLTLVGLFLLQVSASLIASVNALDIHVYKKGYQEIEAKVLQGFDSASPKVKDNLSRQLESLQQHLSSIAVTELNAVLAGTTSFFVQIVMFMLYAFMWLLSPVRSGEHIFQIVRTYFMYKAFCNALFAVCVWCLLTFIRCDLVIVISILCFFLGFIPEVGAFISLAVPLPLLVLDSRQSIEMRATNALTAVVGMLAIKFVVSNGIESFVMARSPVLAGQVDEHSKSHETHPVLILFAVVLSGNIWGVTGMLISVPMLSLARFVLNLETTKEAVRAVQIISPRRLPQNYISEMATSARLGERSVLNGMWGKYDHHRVSEFPLSGDPVQV</sequence>
<keyword evidence="10" id="KW-1185">Reference proteome</keyword>
<evidence type="ECO:0000256" key="6">
    <source>
        <dbReference type="ARBA" id="ARBA00022989"/>
    </source>
</evidence>
<dbReference type="GO" id="GO:0005886">
    <property type="term" value="C:plasma membrane"/>
    <property type="evidence" value="ECO:0007669"/>
    <property type="project" value="UniProtKB-SubCell"/>
</dbReference>
<dbReference type="Proteomes" id="UP000601435">
    <property type="component" value="Unassembled WGS sequence"/>
</dbReference>
<feature type="transmembrane region" description="Helical" evidence="8">
    <location>
        <begin position="317"/>
        <end position="347"/>
    </location>
</feature>